<dbReference type="EMBL" id="ML179210">
    <property type="protein sequence ID" value="THU95023.1"/>
    <property type="molecule type" value="Genomic_DNA"/>
</dbReference>
<evidence type="ECO:0000313" key="4">
    <source>
        <dbReference type="Proteomes" id="UP000297245"/>
    </source>
</evidence>
<accession>A0A4S8M0D5</accession>
<evidence type="ECO:0000256" key="1">
    <source>
        <dbReference type="ARBA" id="ARBA00023242"/>
    </source>
</evidence>
<reference evidence="3 4" key="1">
    <citation type="journal article" date="2019" name="Nat. Ecol. Evol.">
        <title>Megaphylogeny resolves global patterns of mushroom evolution.</title>
        <authorList>
            <person name="Varga T."/>
            <person name="Krizsan K."/>
            <person name="Foldi C."/>
            <person name="Dima B."/>
            <person name="Sanchez-Garcia M."/>
            <person name="Sanchez-Ramirez S."/>
            <person name="Szollosi G.J."/>
            <person name="Szarkandi J.G."/>
            <person name="Papp V."/>
            <person name="Albert L."/>
            <person name="Andreopoulos W."/>
            <person name="Angelini C."/>
            <person name="Antonin V."/>
            <person name="Barry K.W."/>
            <person name="Bougher N.L."/>
            <person name="Buchanan P."/>
            <person name="Buyck B."/>
            <person name="Bense V."/>
            <person name="Catcheside P."/>
            <person name="Chovatia M."/>
            <person name="Cooper J."/>
            <person name="Damon W."/>
            <person name="Desjardin D."/>
            <person name="Finy P."/>
            <person name="Geml J."/>
            <person name="Haridas S."/>
            <person name="Hughes K."/>
            <person name="Justo A."/>
            <person name="Karasinski D."/>
            <person name="Kautmanova I."/>
            <person name="Kiss B."/>
            <person name="Kocsube S."/>
            <person name="Kotiranta H."/>
            <person name="LaButti K.M."/>
            <person name="Lechner B.E."/>
            <person name="Liimatainen K."/>
            <person name="Lipzen A."/>
            <person name="Lukacs Z."/>
            <person name="Mihaltcheva S."/>
            <person name="Morgado L.N."/>
            <person name="Niskanen T."/>
            <person name="Noordeloos M.E."/>
            <person name="Ohm R.A."/>
            <person name="Ortiz-Santana B."/>
            <person name="Ovrebo C."/>
            <person name="Racz N."/>
            <person name="Riley R."/>
            <person name="Savchenko A."/>
            <person name="Shiryaev A."/>
            <person name="Soop K."/>
            <person name="Spirin V."/>
            <person name="Szebenyi C."/>
            <person name="Tomsovsky M."/>
            <person name="Tulloss R.E."/>
            <person name="Uehling J."/>
            <person name="Grigoriev I.V."/>
            <person name="Vagvolgyi C."/>
            <person name="Papp T."/>
            <person name="Martin F.M."/>
            <person name="Miettinen O."/>
            <person name="Hibbett D.S."/>
            <person name="Nagy L.G."/>
        </authorList>
    </citation>
    <scope>NUCLEOTIDE SEQUENCE [LARGE SCALE GENOMIC DNA]</scope>
    <source>
        <strain evidence="3 4">CBS 962.96</strain>
    </source>
</reference>
<dbReference type="Proteomes" id="UP000297245">
    <property type="component" value="Unassembled WGS sequence"/>
</dbReference>
<dbReference type="OrthoDB" id="4456959at2759"/>
<name>A0A4S8M0D5_DENBC</name>
<proteinExistence type="predicted"/>
<dbReference type="GO" id="GO:0008270">
    <property type="term" value="F:zinc ion binding"/>
    <property type="evidence" value="ECO:0007669"/>
    <property type="project" value="InterPro"/>
</dbReference>
<sequence length="322" mass="36927">MPQFVCSNCISSNVECTHRGTMTKDEYSPISMQSLVEEILTSSPRYCVPDSKEVVQQMIIDLATYSRNLENRISTLVKKLSAMNSQVLVDAPTLTDENAESEYYSDDNNSIRWLSGFMSNISIQREDDGRKKKKRFFGNSSTMALLKSIWRLPDQSSLEGFGTDKELESESESEYPSDVETIATTPECSKVYPVPFQIKLHTEPLLDFIFPTHDLILSLSRTYFDYVQITVPFLHRPTFERGLSEHLYLTNRKFGAFVLSVCACGARGSSDPRVYREDPKKNAKAGHEWYTQIKHMRGWNCLKPISLLELQTNLSTYFNRER</sequence>
<evidence type="ECO:0000259" key="2">
    <source>
        <dbReference type="Pfam" id="PF04082"/>
    </source>
</evidence>
<dbReference type="PANTHER" id="PTHR46910:SF1">
    <property type="entry name" value="MISCELLANEOUS ZN(II)2CYS6 TRANSCRIPTION FACTOR (EUROFUNG)-RELATED"/>
    <property type="match status" value="1"/>
</dbReference>
<keyword evidence="4" id="KW-1185">Reference proteome</keyword>
<dbReference type="PANTHER" id="PTHR46910">
    <property type="entry name" value="TRANSCRIPTION FACTOR PDR1"/>
    <property type="match status" value="1"/>
</dbReference>
<dbReference type="InterPro" id="IPR050987">
    <property type="entry name" value="AtrR-like"/>
</dbReference>
<dbReference type="Pfam" id="PF04082">
    <property type="entry name" value="Fungal_trans"/>
    <property type="match status" value="1"/>
</dbReference>
<dbReference type="CDD" id="cd12148">
    <property type="entry name" value="fungal_TF_MHR"/>
    <property type="match status" value="1"/>
</dbReference>
<feature type="domain" description="Xylanolytic transcriptional activator regulatory" evidence="2">
    <location>
        <begin position="222"/>
        <end position="284"/>
    </location>
</feature>
<dbReference type="InterPro" id="IPR007219">
    <property type="entry name" value="XnlR_reg_dom"/>
</dbReference>
<evidence type="ECO:0000313" key="3">
    <source>
        <dbReference type="EMBL" id="THU95023.1"/>
    </source>
</evidence>
<dbReference type="GO" id="GO:0003700">
    <property type="term" value="F:DNA-binding transcription factor activity"/>
    <property type="evidence" value="ECO:0007669"/>
    <property type="project" value="InterPro"/>
</dbReference>
<protein>
    <recommendedName>
        <fullName evidence="2">Xylanolytic transcriptional activator regulatory domain-containing protein</fullName>
    </recommendedName>
</protein>
<dbReference type="GO" id="GO:0006351">
    <property type="term" value="P:DNA-templated transcription"/>
    <property type="evidence" value="ECO:0007669"/>
    <property type="project" value="InterPro"/>
</dbReference>
<organism evidence="3 4">
    <name type="scientific">Dendrothele bispora (strain CBS 962.96)</name>
    <dbReference type="NCBI Taxonomy" id="1314807"/>
    <lineage>
        <taxon>Eukaryota</taxon>
        <taxon>Fungi</taxon>
        <taxon>Dikarya</taxon>
        <taxon>Basidiomycota</taxon>
        <taxon>Agaricomycotina</taxon>
        <taxon>Agaricomycetes</taxon>
        <taxon>Agaricomycetidae</taxon>
        <taxon>Agaricales</taxon>
        <taxon>Agaricales incertae sedis</taxon>
        <taxon>Dendrothele</taxon>
    </lineage>
</organism>
<dbReference type="GO" id="GO:0003677">
    <property type="term" value="F:DNA binding"/>
    <property type="evidence" value="ECO:0007669"/>
    <property type="project" value="InterPro"/>
</dbReference>
<dbReference type="AlphaFoldDB" id="A0A4S8M0D5"/>
<gene>
    <name evidence="3" type="ORF">K435DRAFT_798439</name>
</gene>
<keyword evidence="1" id="KW-0539">Nucleus</keyword>